<evidence type="ECO:0000313" key="1">
    <source>
        <dbReference type="EMBL" id="GIY38963.1"/>
    </source>
</evidence>
<sequence>MEPSHFNGRRGKPLLHSLDLPRVSRKSPSTCFGIIPTNKVTLVFRFVSDFGIILPGFRKGQQLNQQTTGHGVQWHFKQSTGLG</sequence>
<dbReference type="Proteomes" id="UP001054837">
    <property type="component" value="Unassembled WGS sequence"/>
</dbReference>
<gene>
    <name evidence="1" type="ORF">CDAR_412401</name>
</gene>
<dbReference type="EMBL" id="BPLQ01008698">
    <property type="protein sequence ID" value="GIY38963.1"/>
    <property type="molecule type" value="Genomic_DNA"/>
</dbReference>
<comment type="caution">
    <text evidence="1">The sequence shown here is derived from an EMBL/GenBank/DDBJ whole genome shotgun (WGS) entry which is preliminary data.</text>
</comment>
<keyword evidence="2" id="KW-1185">Reference proteome</keyword>
<accession>A0AAV4SWW6</accession>
<protein>
    <submittedName>
        <fullName evidence="1">Uncharacterized protein</fullName>
    </submittedName>
</protein>
<reference evidence="1 2" key="1">
    <citation type="submission" date="2021-06" db="EMBL/GenBank/DDBJ databases">
        <title>Caerostris darwini draft genome.</title>
        <authorList>
            <person name="Kono N."/>
            <person name="Arakawa K."/>
        </authorList>
    </citation>
    <scope>NUCLEOTIDE SEQUENCE [LARGE SCALE GENOMIC DNA]</scope>
</reference>
<organism evidence="1 2">
    <name type="scientific">Caerostris darwini</name>
    <dbReference type="NCBI Taxonomy" id="1538125"/>
    <lineage>
        <taxon>Eukaryota</taxon>
        <taxon>Metazoa</taxon>
        <taxon>Ecdysozoa</taxon>
        <taxon>Arthropoda</taxon>
        <taxon>Chelicerata</taxon>
        <taxon>Arachnida</taxon>
        <taxon>Araneae</taxon>
        <taxon>Araneomorphae</taxon>
        <taxon>Entelegynae</taxon>
        <taxon>Araneoidea</taxon>
        <taxon>Araneidae</taxon>
        <taxon>Caerostris</taxon>
    </lineage>
</organism>
<proteinExistence type="predicted"/>
<evidence type="ECO:0000313" key="2">
    <source>
        <dbReference type="Proteomes" id="UP001054837"/>
    </source>
</evidence>
<name>A0AAV4SWW6_9ARAC</name>
<dbReference type="AlphaFoldDB" id="A0AAV4SWW6"/>